<protein>
    <submittedName>
        <fullName evidence="2">Zinc-ribbon domain-containing protein</fullName>
    </submittedName>
</protein>
<accession>A0ABS8FTP8</accession>
<reference evidence="2 3" key="1">
    <citation type="submission" date="2021-10" db="EMBL/GenBank/DDBJ databases">
        <title>Anaerobic single-cell dispensing facilitates the cultivation of human gut bacteria.</title>
        <authorList>
            <person name="Afrizal A."/>
        </authorList>
    </citation>
    <scope>NUCLEOTIDE SEQUENCE [LARGE SCALE GENOMIC DNA]</scope>
    <source>
        <strain evidence="2 3">CLA-AA-H200</strain>
    </source>
</reference>
<keyword evidence="3" id="KW-1185">Reference proteome</keyword>
<organism evidence="2 3">
    <name type="scientific">Ruminococcus turbiniformis</name>
    <dbReference type="NCBI Taxonomy" id="2881258"/>
    <lineage>
        <taxon>Bacteria</taxon>
        <taxon>Bacillati</taxon>
        <taxon>Bacillota</taxon>
        <taxon>Clostridia</taxon>
        <taxon>Eubacteriales</taxon>
        <taxon>Oscillospiraceae</taxon>
        <taxon>Ruminococcus</taxon>
    </lineage>
</organism>
<proteinExistence type="predicted"/>
<keyword evidence="1" id="KW-1133">Transmembrane helix</keyword>
<keyword evidence="1" id="KW-0812">Transmembrane</keyword>
<name>A0ABS8FTP8_9FIRM</name>
<dbReference type="Gene3D" id="2.20.28.30">
    <property type="entry name" value="RNA polymerase ii, chain L"/>
    <property type="match status" value="1"/>
</dbReference>
<keyword evidence="1" id="KW-0472">Membrane</keyword>
<evidence type="ECO:0000313" key="3">
    <source>
        <dbReference type="Proteomes" id="UP001198151"/>
    </source>
</evidence>
<evidence type="ECO:0000256" key="1">
    <source>
        <dbReference type="SAM" id="Phobius"/>
    </source>
</evidence>
<dbReference type="EMBL" id="JAJEQX010000001">
    <property type="protein sequence ID" value="MCC2252879.1"/>
    <property type="molecule type" value="Genomic_DNA"/>
</dbReference>
<sequence length="135" mass="15851">MKERLARFMQGRYGVDQFSRFLLIAGLVLVFVSLFFGSSVLGSAAYLLGWVMVIYCYFRMFSKNISKRYAENQSFLSKTSGIRNFFQNQKNIWKQRRIYHIYTCPSCRQKIRIPRGKGKIEVRCPKCGTTFIKKS</sequence>
<comment type="caution">
    <text evidence="2">The sequence shown here is derived from an EMBL/GenBank/DDBJ whole genome shotgun (WGS) entry which is preliminary data.</text>
</comment>
<dbReference type="Proteomes" id="UP001198151">
    <property type="component" value="Unassembled WGS sequence"/>
</dbReference>
<dbReference type="RefSeq" id="WP_227706057.1">
    <property type="nucleotide sequence ID" value="NZ_JAJEQX010000001.1"/>
</dbReference>
<feature type="transmembrane region" description="Helical" evidence="1">
    <location>
        <begin position="21"/>
        <end position="38"/>
    </location>
</feature>
<gene>
    <name evidence="2" type="ORF">LKD70_00225</name>
</gene>
<evidence type="ECO:0000313" key="2">
    <source>
        <dbReference type="EMBL" id="MCC2252879.1"/>
    </source>
</evidence>
<feature type="transmembrane region" description="Helical" evidence="1">
    <location>
        <begin position="44"/>
        <end position="61"/>
    </location>
</feature>